<dbReference type="AlphaFoldDB" id="A0A919N0F3"/>
<dbReference type="EMBL" id="BOMW01000001">
    <property type="protein sequence ID" value="GIF02505.1"/>
    <property type="molecule type" value="Genomic_DNA"/>
</dbReference>
<dbReference type="InterPro" id="IPR006439">
    <property type="entry name" value="HAD-SF_hydro_IA"/>
</dbReference>
<dbReference type="GO" id="GO:0006281">
    <property type="term" value="P:DNA repair"/>
    <property type="evidence" value="ECO:0007669"/>
    <property type="project" value="TreeGrafter"/>
</dbReference>
<dbReference type="NCBIfam" id="TIGR01509">
    <property type="entry name" value="HAD-SF-IA-v3"/>
    <property type="match status" value="1"/>
</dbReference>
<dbReference type="InterPro" id="IPR023198">
    <property type="entry name" value="PGP-like_dom2"/>
</dbReference>
<evidence type="ECO:0000313" key="2">
    <source>
        <dbReference type="EMBL" id="GIF02505.1"/>
    </source>
</evidence>
<dbReference type="SUPFAM" id="SSF56784">
    <property type="entry name" value="HAD-like"/>
    <property type="match status" value="1"/>
</dbReference>
<dbReference type="SFLD" id="SFLDS00003">
    <property type="entry name" value="Haloacid_Dehalogenase"/>
    <property type="match status" value="1"/>
</dbReference>
<dbReference type="PANTHER" id="PTHR43434:SF1">
    <property type="entry name" value="PHOSPHOGLYCOLATE PHOSPHATASE"/>
    <property type="match status" value="1"/>
</dbReference>
<dbReference type="NCBIfam" id="TIGR01549">
    <property type="entry name" value="HAD-SF-IA-v1"/>
    <property type="match status" value="1"/>
</dbReference>
<dbReference type="InterPro" id="IPR023214">
    <property type="entry name" value="HAD_sf"/>
</dbReference>
<dbReference type="Gene3D" id="3.40.50.1000">
    <property type="entry name" value="HAD superfamily/HAD-like"/>
    <property type="match status" value="1"/>
</dbReference>
<dbReference type="Gene3D" id="1.10.150.240">
    <property type="entry name" value="Putative phosphatase, domain 2"/>
    <property type="match status" value="1"/>
</dbReference>
<dbReference type="Proteomes" id="UP000629619">
    <property type="component" value="Unassembled WGS sequence"/>
</dbReference>
<dbReference type="SFLD" id="SFLDG01129">
    <property type="entry name" value="C1.5:_HAD__Beta-PGM__Phosphata"/>
    <property type="match status" value="1"/>
</dbReference>
<sequence length="241" mass="24719">MDTPNPVIRPAPTARDDAGMHVPSPMTTVGDWSTPAPMIPVWDMDGTLIDSATVVPRAFAGAVADLGGPPVTPDDVVAAYWRGTTEVILSFLMGRELTATDHEAYYRRLAGAVVAPYPGVADTLAALRGAGLPVAVFTGASTRAAGLLLAAAGIAPDLLIGGDLVRHPKPAPDGLLLAARRLGVTPDRLIMVGDSPLDLGSARAAGSRGAAAAWGHMYDATALADHVLAEPKDLLPLLATT</sequence>
<reference evidence="2" key="1">
    <citation type="submission" date="2021-01" db="EMBL/GenBank/DDBJ databases">
        <title>Whole genome shotgun sequence of Actinoplanes siamensis NBRC 109076.</title>
        <authorList>
            <person name="Komaki H."/>
            <person name="Tamura T."/>
        </authorList>
    </citation>
    <scope>NUCLEOTIDE SEQUENCE</scope>
    <source>
        <strain evidence="2">NBRC 109076</strain>
    </source>
</reference>
<evidence type="ECO:0000313" key="3">
    <source>
        <dbReference type="Proteomes" id="UP000629619"/>
    </source>
</evidence>
<gene>
    <name evidence="2" type="primary">rifM</name>
    <name evidence="2" type="ORF">Asi03nite_00430</name>
</gene>
<name>A0A919N0F3_9ACTN</name>
<dbReference type="Pfam" id="PF00702">
    <property type="entry name" value="Hydrolase"/>
    <property type="match status" value="1"/>
</dbReference>
<dbReference type="GO" id="GO:0008967">
    <property type="term" value="F:phosphoglycolate phosphatase activity"/>
    <property type="evidence" value="ECO:0007669"/>
    <property type="project" value="TreeGrafter"/>
</dbReference>
<organism evidence="2 3">
    <name type="scientific">Actinoplanes siamensis</name>
    <dbReference type="NCBI Taxonomy" id="1223317"/>
    <lineage>
        <taxon>Bacteria</taxon>
        <taxon>Bacillati</taxon>
        <taxon>Actinomycetota</taxon>
        <taxon>Actinomycetes</taxon>
        <taxon>Micromonosporales</taxon>
        <taxon>Micromonosporaceae</taxon>
        <taxon>Actinoplanes</taxon>
    </lineage>
</organism>
<accession>A0A919N0F3</accession>
<dbReference type="InterPro" id="IPR050155">
    <property type="entry name" value="HAD-like_hydrolase_sf"/>
</dbReference>
<keyword evidence="3" id="KW-1185">Reference proteome</keyword>
<evidence type="ECO:0000256" key="1">
    <source>
        <dbReference type="SAM" id="MobiDB-lite"/>
    </source>
</evidence>
<proteinExistence type="predicted"/>
<comment type="caution">
    <text evidence="2">The sequence shown here is derived from an EMBL/GenBank/DDBJ whole genome shotgun (WGS) entry which is preliminary data.</text>
</comment>
<feature type="region of interest" description="Disordered" evidence="1">
    <location>
        <begin position="1"/>
        <end position="29"/>
    </location>
</feature>
<protein>
    <submittedName>
        <fullName evidence="2">Phosphoglycolate phosphatase</fullName>
    </submittedName>
</protein>
<dbReference type="PANTHER" id="PTHR43434">
    <property type="entry name" value="PHOSPHOGLYCOLATE PHOSPHATASE"/>
    <property type="match status" value="1"/>
</dbReference>
<dbReference type="InterPro" id="IPR036412">
    <property type="entry name" value="HAD-like_sf"/>
</dbReference>